<dbReference type="EMBL" id="BMFJ01000001">
    <property type="protein sequence ID" value="GGE18752.1"/>
    <property type="molecule type" value="Genomic_DNA"/>
</dbReference>
<proteinExistence type="predicted"/>
<evidence type="ECO:0000313" key="2">
    <source>
        <dbReference type="Proteomes" id="UP000612855"/>
    </source>
</evidence>
<comment type="caution">
    <text evidence="1">The sequence shown here is derived from an EMBL/GenBank/DDBJ whole genome shotgun (WGS) entry which is preliminary data.</text>
</comment>
<reference evidence="2" key="1">
    <citation type="journal article" date="2019" name="Int. J. Syst. Evol. Microbiol.">
        <title>The Global Catalogue of Microorganisms (GCM) 10K type strain sequencing project: providing services to taxonomists for standard genome sequencing and annotation.</title>
        <authorList>
            <consortium name="The Broad Institute Genomics Platform"/>
            <consortium name="The Broad Institute Genome Sequencing Center for Infectious Disease"/>
            <person name="Wu L."/>
            <person name="Ma J."/>
        </authorList>
    </citation>
    <scope>NUCLEOTIDE SEQUENCE [LARGE SCALE GENOMIC DNA]</scope>
    <source>
        <strain evidence="2">CGMCC 1.12664</strain>
    </source>
</reference>
<sequence length="72" mass="7676">MALTLTELTTARDALLRARAAGVRRVRDQSGEEVEYRSDAEMARALAALDSEIAGASAARPTTIHFTTSKGV</sequence>
<dbReference type="NCBIfam" id="NF047331">
    <property type="entry name" value="phage_HTJ"/>
    <property type="match status" value="1"/>
</dbReference>
<protein>
    <recommendedName>
        <fullName evidence="3">GpW protein</fullName>
    </recommendedName>
</protein>
<dbReference type="Proteomes" id="UP000612855">
    <property type="component" value="Unassembled WGS sequence"/>
</dbReference>
<evidence type="ECO:0000313" key="1">
    <source>
        <dbReference type="EMBL" id="GGE18752.1"/>
    </source>
</evidence>
<name>A0A916ZY40_9RHOB</name>
<dbReference type="RefSeq" id="WP_188475996.1">
    <property type="nucleotide sequence ID" value="NZ_BMFJ01000001.1"/>
</dbReference>
<accession>A0A916ZY40</accession>
<gene>
    <name evidence="1" type="ORF">GCM10011360_04390</name>
</gene>
<keyword evidence="2" id="KW-1185">Reference proteome</keyword>
<organism evidence="1 2">
    <name type="scientific">Primorskyibacter flagellatus</name>
    <dbReference type="NCBI Taxonomy" id="1387277"/>
    <lineage>
        <taxon>Bacteria</taxon>
        <taxon>Pseudomonadati</taxon>
        <taxon>Pseudomonadota</taxon>
        <taxon>Alphaproteobacteria</taxon>
        <taxon>Rhodobacterales</taxon>
        <taxon>Roseobacteraceae</taxon>
        <taxon>Primorskyibacter</taxon>
    </lineage>
</organism>
<evidence type="ECO:0008006" key="3">
    <source>
        <dbReference type="Google" id="ProtNLM"/>
    </source>
</evidence>
<dbReference type="AlphaFoldDB" id="A0A916ZY40"/>